<comment type="caution">
    <text evidence="1">The sequence shown here is derived from an EMBL/GenBank/DDBJ whole genome shotgun (WGS) entry which is preliminary data.</text>
</comment>
<dbReference type="Proteomes" id="UP001324427">
    <property type="component" value="Unassembled WGS sequence"/>
</dbReference>
<proteinExistence type="predicted"/>
<protein>
    <submittedName>
        <fullName evidence="1">Uncharacterized protein</fullName>
    </submittedName>
</protein>
<keyword evidence="2" id="KW-1185">Reference proteome</keyword>
<sequence length="56" mass="6715">MARRDYERRTEGLLRLALRRNNSLNSFTAADPGVFYMANREEDPWRKEDGELSRHF</sequence>
<accession>A0AAV9JQM0</accession>
<evidence type="ECO:0000313" key="1">
    <source>
        <dbReference type="EMBL" id="KAK4547712.1"/>
    </source>
</evidence>
<gene>
    <name evidence="1" type="ORF">LTR36_000670</name>
</gene>
<reference evidence="1 2" key="1">
    <citation type="submission" date="2021-11" db="EMBL/GenBank/DDBJ databases">
        <title>Black yeast isolated from Biological Soil Crust.</title>
        <authorList>
            <person name="Kurbessoian T."/>
        </authorList>
    </citation>
    <scope>NUCLEOTIDE SEQUENCE [LARGE SCALE GENOMIC DNA]</scope>
    <source>
        <strain evidence="1 2">CCFEE 5522</strain>
    </source>
</reference>
<organism evidence="1 2">
    <name type="scientific">Oleoguttula mirabilis</name>
    <dbReference type="NCBI Taxonomy" id="1507867"/>
    <lineage>
        <taxon>Eukaryota</taxon>
        <taxon>Fungi</taxon>
        <taxon>Dikarya</taxon>
        <taxon>Ascomycota</taxon>
        <taxon>Pezizomycotina</taxon>
        <taxon>Dothideomycetes</taxon>
        <taxon>Dothideomycetidae</taxon>
        <taxon>Mycosphaerellales</taxon>
        <taxon>Teratosphaeriaceae</taxon>
        <taxon>Oleoguttula</taxon>
    </lineage>
</organism>
<dbReference type="AlphaFoldDB" id="A0AAV9JQM0"/>
<dbReference type="EMBL" id="JAVFHQ010000010">
    <property type="protein sequence ID" value="KAK4547712.1"/>
    <property type="molecule type" value="Genomic_DNA"/>
</dbReference>
<evidence type="ECO:0000313" key="2">
    <source>
        <dbReference type="Proteomes" id="UP001324427"/>
    </source>
</evidence>
<name>A0AAV9JQM0_9PEZI</name>